<evidence type="ECO:0000256" key="4">
    <source>
        <dbReference type="ARBA" id="ARBA00047960"/>
    </source>
</evidence>
<dbReference type="SUPFAM" id="SSF52833">
    <property type="entry name" value="Thioredoxin-like"/>
    <property type="match status" value="1"/>
</dbReference>
<dbReference type="GO" id="GO:0005737">
    <property type="term" value="C:cytoplasm"/>
    <property type="evidence" value="ECO:0007669"/>
    <property type="project" value="UniProtKB-ARBA"/>
</dbReference>
<evidence type="ECO:0000259" key="7">
    <source>
        <dbReference type="PROSITE" id="PS50405"/>
    </source>
</evidence>
<dbReference type="STRING" id="913774.A0A0C3GX02"/>
<dbReference type="SFLD" id="SFLDG00358">
    <property type="entry name" value="Main_(cytGST)"/>
    <property type="match status" value="1"/>
</dbReference>
<reference evidence="8 9" key="1">
    <citation type="submission" date="2014-04" db="EMBL/GenBank/DDBJ databases">
        <authorList>
            <consortium name="DOE Joint Genome Institute"/>
            <person name="Kuo A."/>
            <person name="Martino E."/>
            <person name="Perotto S."/>
            <person name="Kohler A."/>
            <person name="Nagy L.G."/>
            <person name="Floudas D."/>
            <person name="Copeland A."/>
            <person name="Barry K.W."/>
            <person name="Cichocki N."/>
            <person name="Veneault-Fourrey C."/>
            <person name="LaButti K."/>
            <person name="Lindquist E.A."/>
            <person name="Lipzen A."/>
            <person name="Lundell T."/>
            <person name="Morin E."/>
            <person name="Murat C."/>
            <person name="Sun H."/>
            <person name="Tunlid A."/>
            <person name="Henrissat B."/>
            <person name="Grigoriev I.V."/>
            <person name="Hibbett D.S."/>
            <person name="Martin F."/>
            <person name="Nordberg H.P."/>
            <person name="Cantor M.N."/>
            <person name="Hua S.X."/>
        </authorList>
    </citation>
    <scope>NUCLEOTIDE SEQUENCE [LARGE SCALE GENOMIC DNA]</scope>
    <source>
        <strain evidence="8 9">Zn</strain>
    </source>
</reference>
<name>A0A0C3GX02_OIDMZ</name>
<dbReference type="InterPro" id="IPR040079">
    <property type="entry name" value="Glutathione_S-Trfase"/>
</dbReference>
<dbReference type="Gene3D" id="1.20.1050.130">
    <property type="match status" value="1"/>
</dbReference>
<dbReference type="PROSITE" id="PS50405">
    <property type="entry name" value="GST_CTER"/>
    <property type="match status" value="1"/>
</dbReference>
<sequence length="223" mass="25285">MSATIKPIKLYSHPTGPNPWKVAMILEELKLPYETIIIEKADLKKPPYEKININGRAPAIQDSNTGLTLWESGAIIEFLIDTYDKTQELSFPKGSPEYYHTKQWLYFQVSGQGPYFGQAVWFTVFHSEKLASAQERYKNEILRVSSVLDRALEGKDWLVGGKCSYADISFVTWYEAVIPRVLAGVVDLPREYANLDAWLERIKARPAITKVLQDKAARASTGK</sequence>
<dbReference type="PROSITE" id="PS50404">
    <property type="entry name" value="GST_NTER"/>
    <property type="match status" value="1"/>
</dbReference>
<dbReference type="PANTHER" id="PTHR44051">
    <property type="entry name" value="GLUTATHIONE S-TRANSFERASE-RELATED"/>
    <property type="match status" value="1"/>
</dbReference>
<dbReference type="FunCoup" id="A0A0C3GX02">
    <property type="interactions" value="749"/>
</dbReference>
<dbReference type="InterPro" id="IPR010987">
    <property type="entry name" value="Glutathione-S-Trfase_C-like"/>
</dbReference>
<feature type="domain" description="GST C-terminal" evidence="7">
    <location>
        <begin position="94"/>
        <end position="223"/>
    </location>
</feature>
<dbReference type="InterPro" id="IPR004046">
    <property type="entry name" value="GST_C"/>
</dbReference>
<dbReference type="InterPro" id="IPR036249">
    <property type="entry name" value="Thioredoxin-like_sf"/>
</dbReference>
<dbReference type="InParanoid" id="A0A0C3GX02"/>
<gene>
    <name evidence="8" type="ORF">OIDMADRAFT_133558</name>
</gene>
<evidence type="ECO:0000256" key="5">
    <source>
        <dbReference type="ARBA" id="ARBA00060024"/>
    </source>
</evidence>
<evidence type="ECO:0000313" key="9">
    <source>
        <dbReference type="Proteomes" id="UP000054321"/>
    </source>
</evidence>
<accession>A0A0C3GX02</accession>
<feature type="domain" description="GST N-terminal" evidence="6">
    <location>
        <begin position="6"/>
        <end position="87"/>
    </location>
</feature>
<protein>
    <recommendedName>
        <fullName evidence="2">glutathione transferase</fullName>
        <ecNumber evidence="2">2.5.1.18</ecNumber>
    </recommendedName>
</protein>
<keyword evidence="3" id="KW-0808">Transferase</keyword>
<dbReference type="SUPFAM" id="SSF47616">
    <property type="entry name" value="GST C-terminal domain-like"/>
    <property type="match status" value="1"/>
</dbReference>
<evidence type="ECO:0000256" key="1">
    <source>
        <dbReference type="ARBA" id="ARBA00007409"/>
    </source>
</evidence>
<dbReference type="GO" id="GO:0004364">
    <property type="term" value="F:glutathione transferase activity"/>
    <property type="evidence" value="ECO:0007669"/>
    <property type="project" value="UniProtKB-EC"/>
</dbReference>
<keyword evidence="9" id="KW-1185">Reference proteome</keyword>
<dbReference type="InterPro" id="IPR004045">
    <property type="entry name" value="Glutathione_S-Trfase_N"/>
</dbReference>
<dbReference type="GO" id="GO:0005634">
    <property type="term" value="C:nucleus"/>
    <property type="evidence" value="ECO:0007669"/>
    <property type="project" value="UniProtKB-ARBA"/>
</dbReference>
<dbReference type="FunFam" id="1.20.1050.130:FF:000016">
    <property type="entry name" value="Glutathione S-transferase 1"/>
    <property type="match status" value="1"/>
</dbReference>
<evidence type="ECO:0000259" key="6">
    <source>
        <dbReference type="PROSITE" id="PS50404"/>
    </source>
</evidence>
<dbReference type="Proteomes" id="UP000054321">
    <property type="component" value="Unassembled WGS sequence"/>
</dbReference>
<evidence type="ECO:0000256" key="3">
    <source>
        <dbReference type="ARBA" id="ARBA00022679"/>
    </source>
</evidence>
<evidence type="ECO:0000256" key="2">
    <source>
        <dbReference type="ARBA" id="ARBA00012452"/>
    </source>
</evidence>
<dbReference type="HOGENOM" id="CLU_011226_14_2_1"/>
<reference evidence="9" key="2">
    <citation type="submission" date="2015-01" db="EMBL/GenBank/DDBJ databases">
        <title>Evolutionary Origins and Diversification of the Mycorrhizal Mutualists.</title>
        <authorList>
            <consortium name="DOE Joint Genome Institute"/>
            <consortium name="Mycorrhizal Genomics Consortium"/>
            <person name="Kohler A."/>
            <person name="Kuo A."/>
            <person name="Nagy L.G."/>
            <person name="Floudas D."/>
            <person name="Copeland A."/>
            <person name="Barry K.W."/>
            <person name="Cichocki N."/>
            <person name="Veneault-Fourrey C."/>
            <person name="LaButti K."/>
            <person name="Lindquist E.A."/>
            <person name="Lipzen A."/>
            <person name="Lundell T."/>
            <person name="Morin E."/>
            <person name="Murat C."/>
            <person name="Riley R."/>
            <person name="Ohm R."/>
            <person name="Sun H."/>
            <person name="Tunlid A."/>
            <person name="Henrissat B."/>
            <person name="Grigoriev I.V."/>
            <person name="Hibbett D.S."/>
            <person name="Martin F."/>
        </authorList>
    </citation>
    <scope>NUCLEOTIDE SEQUENCE [LARGE SCALE GENOMIC DNA]</scope>
    <source>
        <strain evidence="9">Zn</strain>
    </source>
</reference>
<dbReference type="SFLD" id="SFLDG01151">
    <property type="entry name" value="Main.2:_Nu-like"/>
    <property type="match status" value="1"/>
</dbReference>
<proteinExistence type="inferred from homology"/>
<dbReference type="InterPro" id="IPR036282">
    <property type="entry name" value="Glutathione-S-Trfase_C_sf"/>
</dbReference>
<dbReference type="EC" id="2.5.1.18" evidence="2"/>
<comment type="function">
    <text evidence="5">Involved in the oxidative stress response and detoxification.</text>
</comment>
<dbReference type="OrthoDB" id="422574at2759"/>
<dbReference type="CDD" id="cd03048">
    <property type="entry name" value="GST_N_Ure2p_like"/>
    <property type="match status" value="1"/>
</dbReference>
<comment type="similarity">
    <text evidence="1">Belongs to the GST superfamily.</text>
</comment>
<evidence type="ECO:0000313" key="8">
    <source>
        <dbReference type="EMBL" id="KIM95789.1"/>
    </source>
</evidence>
<dbReference type="Pfam" id="PF00043">
    <property type="entry name" value="GST_C"/>
    <property type="match status" value="1"/>
</dbReference>
<dbReference type="Pfam" id="PF13417">
    <property type="entry name" value="GST_N_3"/>
    <property type="match status" value="1"/>
</dbReference>
<dbReference type="AlphaFoldDB" id="A0A0C3GX02"/>
<dbReference type="PANTHER" id="PTHR44051:SF3">
    <property type="entry name" value="TRANSCRIPTIONAL REGULATOR URE2"/>
    <property type="match status" value="1"/>
</dbReference>
<organism evidence="8 9">
    <name type="scientific">Oidiodendron maius (strain Zn)</name>
    <dbReference type="NCBI Taxonomy" id="913774"/>
    <lineage>
        <taxon>Eukaryota</taxon>
        <taxon>Fungi</taxon>
        <taxon>Dikarya</taxon>
        <taxon>Ascomycota</taxon>
        <taxon>Pezizomycotina</taxon>
        <taxon>Leotiomycetes</taxon>
        <taxon>Leotiomycetes incertae sedis</taxon>
        <taxon>Myxotrichaceae</taxon>
        <taxon>Oidiodendron</taxon>
    </lineage>
</organism>
<dbReference type="EMBL" id="KN832886">
    <property type="protein sequence ID" value="KIM95789.1"/>
    <property type="molecule type" value="Genomic_DNA"/>
</dbReference>
<comment type="catalytic activity">
    <reaction evidence="4">
        <text>RX + glutathione = an S-substituted glutathione + a halide anion + H(+)</text>
        <dbReference type="Rhea" id="RHEA:16437"/>
        <dbReference type="ChEBI" id="CHEBI:15378"/>
        <dbReference type="ChEBI" id="CHEBI:16042"/>
        <dbReference type="ChEBI" id="CHEBI:17792"/>
        <dbReference type="ChEBI" id="CHEBI:57925"/>
        <dbReference type="ChEBI" id="CHEBI:90779"/>
        <dbReference type="EC" id="2.5.1.18"/>
    </reaction>
</comment>
<dbReference type="SFLD" id="SFLDS00019">
    <property type="entry name" value="Glutathione_Transferase_(cytos"/>
    <property type="match status" value="1"/>
</dbReference>